<keyword evidence="2" id="KW-1185">Reference proteome</keyword>
<gene>
    <name evidence="1" type="ORF">D5396_02660</name>
</gene>
<reference evidence="1 2" key="1">
    <citation type="submission" date="2018-09" db="EMBL/GenBank/DDBJ databases">
        <authorList>
            <person name="Le Fleche-Mateos A."/>
        </authorList>
    </citation>
    <scope>NUCLEOTIDE SEQUENCE [LARGE SCALE GENOMIC DNA]</scope>
    <source>
        <strain evidence="1 2">DSM 30078</strain>
    </source>
</reference>
<comment type="caution">
    <text evidence="1">The sequence shown here is derived from an EMBL/GenBank/DDBJ whole genome shotgun (WGS) entry which is preliminary data.</text>
</comment>
<protein>
    <submittedName>
        <fullName evidence="1">Phage tail assembly protein</fullName>
    </submittedName>
</protein>
<dbReference type="Proteomes" id="UP000284119">
    <property type="component" value="Unassembled WGS sequence"/>
</dbReference>
<proteinExistence type="predicted"/>
<accession>A0ABX9P5Z1</accession>
<dbReference type="EMBL" id="RAHG01000001">
    <property type="protein sequence ID" value="RJT16433.1"/>
    <property type="molecule type" value="Genomic_DNA"/>
</dbReference>
<evidence type="ECO:0000313" key="1">
    <source>
        <dbReference type="EMBL" id="RJT16433.1"/>
    </source>
</evidence>
<dbReference type="InterPro" id="IPR019289">
    <property type="entry name" value="Phage_tail_E/E"/>
</dbReference>
<organism evidence="1 2">
    <name type="scientific">Rahnella inusitata</name>
    <dbReference type="NCBI Taxonomy" id="58169"/>
    <lineage>
        <taxon>Bacteria</taxon>
        <taxon>Pseudomonadati</taxon>
        <taxon>Pseudomonadota</taxon>
        <taxon>Gammaproteobacteria</taxon>
        <taxon>Enterobacterales</taxon>
        <taxon>Yersiniaceae</taxon>
        <taxon>Rahnella</taxon>
    </lineage>
</organism>
<sequence length="96" mass="10260">MNEAAIENENVITLEEPITRGEMVISQVEIIKPNAGHLRGIGLASLSNADVDALVTVLPRITLPILTKQECNALCLPDLIALASKVVGFLSPKSEQ</sequence>
<evidence type="ECO:0000313" key="2">
    <source>
        <dbReference type="Proteomes" id="UP000284119"/>
    </source>
</evidence>
<name>A0ABX9P5Z1_9GAMM</name>
<dbReference type="Pfam" id="PF10109">
    <property type="entry name" value="Phage_TAC_7"/>
    <property type="match status" value="1"/>
</dbReference>